<dbReference type="AlphaFoldDB" id="A0A5J4X306"/>
<protein>
    <submittedName>
        <fullName evidence="2">Uncharacterized protein</fullName>
    </submittedName>
</protein>
<feature type="coiled-coil region" evidence="1">
    <location>
        <begin position="59"/>
        <end position="110"/>
    </location>
</feature>
<dbReference type="Proteomes" id="UP000324800">
    <property type="component" value="Unassembled WGS sequence"/>
</dbReference>
<dbReference type="EMBL" id="SNRW01000439">
    <property type="protein sequence ID" value="KAA6401136.1"/>
    <property type="molecule type" value="Genomic_DNA"/>
</dbReference>
<gene>
    <name evidence="2" type="ORF">EZS28_003332</name>
</gene>
<proteinExistence type="predicted"/>
<evidence type="ECO:0000313" key="3">
    <source>
        <dbReference type="Proteomes" id="UP000324800"/>
    </source>
</evidence>
<feature type="coiled-coil region" evidence="1">
    <location>
        <begin position="135"/>
        <end position="169"/>
    </location>
</feature>
<name>A0A5J4X306_9EUKA</name>
<sequence length="174" mass="20304">MKREDNEEDKWIDNEVDENGQELQFQQNGKGNGIWTVGTINGVIHKRGLMIGGTIKLLLQRKQRTKLSYEQAIKEVEIQKEELETLKEDEEEVNEQKQNLFDEIERFKTKLNVIEGKVFNVSDSELDEQKNSDNNKQIQSKLELLSNEIDQAKIKLTEIQKEVKSLENELTTEK</sequence>
<comment type="caution">
    <text evidence="2">The sequence shown here is derived from an EMBL/GenBank/DDBJ whole genome shotgun (WGS) entry which is preliminary data.</text>
</comment>
<organism evidence="2 3">
    <name type="scientific">Streblomastix strix</name>
    <dbReference type="NCBI Taxonomy" id="222440"/>
    <lineage>
        <taxon>Eukaryota</taxon>
        <taxon>Metamonada</taxon>
        <taxon>Preaxostyla</taxon>
        <taxon>Oxymonadida</taxon>
        <taxon>Streblomastigidae</taxon>
        <taxon>Streblomastix</taxon>
    </lineage>
</organism>
<accession>A0A5J4X306</accession>
<reference evidence="2 3" key="1">
    <citation type="submission" date="2019-03" db="EMBL/GenBank/DDBJ databases">
        <title>Single cell metagenomics reveals metabolic interactions within the superorganism composed of flagellate Streblomastix strix and complex community of Bacteroidetes bacteria on its surface.</title>
        <authorList>
            <person name="Treitli S.C."/>
            <person name="Kolisko M."/>
            <person name="Husnik F."/>
            <person name="Keeling P."/>
            <person name="Hampl V."/>
        </authorList>
    </citation>
    <scope>NUCLEOTIDE SEQUENCE [LARGE SCALE GENOMIC DNA]</scope>
    <source>
        <strain evidence="2">ST1C</strain>
    </source>
</reference>
<evidence type="ECO:0000313" key="2">
    <source>
        <dbReference type="EMBL" id="KAA6401136.1"/>
    </source>
</evidence>
<evidence type="ECO:0000256" key="1">
    <source>
        <dbReference type="SAM" id="Coils"/>
    </source>
</evidence>
<keyword evidence="1" id="KW-0175">Coiled coil</keyword>